<comment type="caution">
    <text evidence="1">The sequence shown here is derived from an EMBL/GenBank/DDBJ whole genome shotgun (WGS) entry which is preliminary data.</text>
</comment>
<name>A0A3D9RYF4_9FLAO</name>
<dbReference type="AlphaFoldDB" id="A0A3D9RYF4"/>
<reference evidence="1 2" key="1">
    <citation type="submission" date="2018-08" db="EMBL/GenBank/DDBJ databases">
        <title>Genomic Encyclopedia of Type Strains, Phase III (KMG-III): the genomes of soil and plant-associated and newly described type strains.</title>
        <authorList>
            <person name="Whitman W."/>
        </authorList>
    </citation>
    <scope>NUCLEOTIDE SEQUENCE [LARGE SCALE GENOMIC DNA]</scope>
    <source>
        <strain evidence="1 2">325-5</strain>
    </source>
</reference>
<dbReference type="PANTHER" id="PTHR43100">
    <property type="entry name" value="GLUTAMATE SYNTHASE [NADPH] SMALL CHAIN"/>
    <property type="match status" value="1"/>
</dbReference>
<sequence length="458" mass="52621">MNSATAFKKHYVAIIGGSISGSEAANILAKNGFRVVVFEMNKLPYGKIEDGLPNWHINLRNRQINEIDSKLDQENIRFVPNTKIGKDIDFLDLVNNWGFSAIILANGAWQDRGLPILEIDKFLDKELIYQNSFIYWFNHKHEKDYDGLNYTIKNNTIVVGGGLASLDVVKIVMIELVKKQLFVKKGIEVDLFTLEKEGINTILEEYNVDFNELEIGKAKLIYRRTAKDMPLKTPKDDTKESIEIAENVSEKLLNKYQEKYLFEFIPLSIPVNFVEKENKLTEVVFQKVQVENGKIKPIENSFFNIKTEMVISSIGSVPEKIDGLQYEYTSLKMREEADYHVFGFENVFAIGNAVTGRGNIQESKKHGQQMTEKIIDKHLTEEAFKLWLTNHNNNIRSKVAEQLNSIVKEISDTKIQPESIIQKIINKTDAIHTKIGYTNYSSWTHKNLPVRLEELLKK</sequence>
<dbReference type="EMBL" id="QTTQ01000010">
    <property type="protein sequence ID" value="REE82146.1"/>
    <property type="molecule type" value="Genomic_DNA"/>
</dbReference>
<evidence type="ECO:0000313" key="1">
    <source>
        <dbReference type="EMBL" id="REE82146.1"/>
    </source>
</evidence>
<dbReference type="Proteomes" id="UP000256429">
    <property type="component" value="Unassembled WGS sequence"/>
</dbReference>
<dbReference type="Gene3D" id="3.50.50.60">
    <property type="entry name" value="FAD/NAD(P)-binding domain"/>
    <property type="match status" value="2"/>
</dbReference>
<protein>
    <submittedName>
        <fullName evidence="1">NADPH-dependent glutamate synthase beta subunit-like oxidoreductase</fullName>
    </submittedName>
</protein>
<dbReference type="PRINTS" id="PR00419">
    <property type="entry name" value="ADXRDTASE"/>
</dbReference>
<dbReference type="PANTHER" id="PTHR43100:SF2">
    <property type="entry name" value="BNAA03G19380D PROTEIN"/>
    <property type="match status" value="1"/>
</dbReference>
<accession>A0A3D9RYF4</accession>
<dbReference type="InterPro" id="IPR051394">
    <property type="entry name" value="Glutamate_Synthase"/>
</dbReference>
<proteinExistence type="predicted"/>
<gene>
    <name evidence="1" type="ORF">BX611_1692</name>
</gene>
<dbReference type="RefSeq" id="WP_115880051.1">
    <property type="nucleotide sequence ID" value="NZ_QTTQ01000010.1"/>
</dbReference>
<keyword evidence="2" id="KW-1185">Reference proteome</keyword>
<dbReference type="InterPro" id="IPR036188">
    <property type="entry name" value="FAD/NAD-bd_sf"/>
</dbReference>
<dbReference type="SUPFAM" id="SSF51971">
    <property type="entry name" value="Nucleotide-binding domain"/>
    <property type="match status" value="1"/>
</dbReference>
<dbReference type="OrthoDB" id="1404021at2"/>
<evidence type="ECO:0000313" key="2">
    <source>
        <dbReference type="Proteomes" id="UP000256429"/>
    </source>
</evidence>
<organism evidence="1 2">
    <name type="scientific">Lutibacter oceani</name>
    <dbReference type="NCBI Taxonomy" id="1853311"/>
    <lineage>
        <taxon>Bacteria</taxon>
        <taxon>Pseudomonadati</taxon>
        <taxon>Bacteroidota</taxon>
        <taxon>Flavobacteriia</taxon>
        <taxon>Flavobacteriales</taxon>
        <taxon>Flavobacteriaceae</taxon>
        <taxon>Lutibacter</taxon>
    </lineage>
</organism>
<dbReference type="Gene3D" id="3.40.50.720">
    <property type="entry name" value="NAD(P)-binding Rossmann-like Domain"/>
    <property type="match status" value="1"/>
</dbReference>